<keyword evidence="2" id="KW-1185">Reference proteome</keyword>
<proteinExistence type="predicted"/>
<organism evidence="1 2">
    <name type="scientific">Bacillus selenitireducens (strain ATCC 700615 / DSM 15326 / MLS10)</name>
    <dbReference type="NCBI Taxonomy" id="439292"/>
    <lineage>
        <taxon>Bacteria</taxon>
        <taxon>Bacillati</taxon>
        <taxon>Bacillota</taxon>
        <taxon>Bacilli</taxon>
        <taxon>Bacillales</taxon>
        <taxon>Bacillaceae</taxon>
        <taxon>Salisediminibacterium</taxon>
    </lineage>
</organism>
<reference evidence="1" key="1">
    <citation type="submission" date="2009-10" db="EMBL/GenBank/DDBJ databases">
        <title>Complete sequence of Bacillus selenitireducens MLS10.</title>
        <authorList>
            <consortium name="US DOE Joint Genome Institute"/>
            <person name="Lucas S."/>
            <person name="Copeland A."/>
            <person name="Lapidus A."/>
            <person name="Glavina del Rio T."/>
            <person name="Dalin E."/>
            <person name="Tice H."/>
            <person name="Bruce D."/>
            <person name="Goodwin L."/>
            <person name="Pitluck S."/>
            <person name="Sims D."/>
            <person name="Brettin T."/>
            <person name="Detter J.C."/>
            <person name="Han C."/>
            <person name="Larimer F."/>
            <person name="Land M."/>
            <person name="Hauser L."/>
            <person name="Kyrpides N."/>
            <person name="Ovchinnikova G."/>
            <person name="Stolz J."/>
        </authorList>
    </citation>
    <scope>NUCLEOTIDE SEQUENCE [LARGE SCALE GENOMIC DNA]</scope>
    <source>
        <strain evidence="1">MLS10</strain>
    </source>
</reference>
<dbReference type="KEGG" id="bse:Bsel_0687"/>
<dbReference type="STRING" id="439292.Bsel_0687"/>
<protein>
    <recommendedName>
        <fullName evidence="3">NETI motif-containing protein</fullName>
    </recommendedName>
</protein>
<evidence type="ECO:0000313" key="2">
    <source>
        <dbReference type="Proteomes" id="UP000000271"/>
    </source>
</evidence>
<dbReference type="HOGENOM" id="CLU_199671_0_0_9"/>
<dbReference type="AlphaFoldDB" id="D6XYR4"/>
<dbReference type="InterPro" id="IPR025930">
    <property type="entry name" value="NETI"/>
</dbReference>
<evidence type="ECO:0000313" key="1">
    <source>
        <dbReference type="EMBL" id="ADH98222.1"/>
    </source>
</evidence>
<dbReference type="EMBL" id="CP001791">
    <property type="protein sequence ID" value="ADH98222.1"/>
    <property type="molecule type" value="Genomic_DNA"/>
</dbReference>
<dbReference type="OrthoDB" id="2354098at2"/>
<dbReference type="Proteomes" id="UP000000271">
    <property type="component" value="Chromosome"/>
</dbReference>
<evidence type="ECO:0008006" key="3">
    <source>
        <dbReference type="Google" id="ProtNLM"/>
    </source>
</evidence>
<dbReference type="Pfam" id="PF14044">
    <property type="entry name" value="NETI"/>
    <property type="match status" value="1"/>
</dbReference>
<accession>D6XYR4</accession>
<dbReference type="eggNOG" id="ENOG5032Q9M">
    <property type="taxonomic scope" value="Bacteria"/>
</dbReference>
<gene>
    <name evidence="1" type="ordered locus">Bsel_0687</name>
</gene>
<dbReference type="RefSeq" id="WP_013171651.1">
    <property type="nucleotide sequence ID" value="NC_014219.1"/>
</dbReference>
<sequence>MAGKKTFTVEENETIDQCLARMAKEGYMPVRRMEKPVFQEVKKNGRTDVETVRQQITFEGKKRES</sequence>
<name>D6XYR4_BACIE</name>